<evidence type="ECO:0000313" key="3">
    <source>
        <dbReference type="EMBL" id="ADN77105.1"/>
    </source>
</evidence>
<keyword evidence="4" id="KW-1185">Reference proteome</keyword>
<dbReference type="Proteomes" id="UP000006683">
    <property type="component" value="Chromosome"/>
</dbReference>
<dbReference type="HOGENOM" id="CLU_010194_9_0_6"/>
<dbReference type="OrthoDB" id="5786478at2"/>
<dbReference type="SUPFAM" id="SSF51735">
    <property type="entry name" value="NAD(P)-binding Rossmann-fold domains"/>
    <property type="match status" value="1"/>
</dbReference>
<dbReference type="PRINTS" id="PR00080">
    <property type="entry name" value="SDRFAMILY"/>
</dbReference>
<dbReference type="RefSeq" id="WP_013346411.1">
    <property type="nucleotide sequence ID" value="NC_014541.1"/>
</dbReference>
<dbReference type="PANTHER" id="PTHR42879">
    <property type="entry name" value="3-OXOACYL-(ACYL-CARRIER-PROTEIN) REDUCTASE"/>
    <property type="match status" value="1"/>
</dbReference>
<dbReference type="Pfam" id="PF00106">
    <property type="entry name" value="adh_short"/>
    <property type="match status" value="1"/>
</dbReference>
<dbReference type="InterPro" id="IPR036291">
    <property type="entry name" value="NAD(P)-bd_dom_sf"/>
</dbReference>
<dbReference type="AlphaFoldDB" id="E1SSV1"/>
<evidence type="ECO:0000256" key="2">
    <source>
        <dbReference type="RuleBase" id="RU000363"/>
    </source>
</evidence>
<evidence type="ECO:0000256" key="1">
    <source>
        <dbReference type="ARBA" id="ARBA00006484"/>
    </source>
</evidence>
<dbReference type="EMBL" id="CP002209">
    <property type="protein sequence ID" value="ADN77105.1"/>
    <property type="molecule type" value="Genomic_DNA"/>
</dbReference>
<protein>
    <submittedName>
        <fullName evidence="3">Short-chain dehydrogenase/reductase SDR</fullName>
    </submittedName>
</protein>
<dbReference type="PRINTS" id="PR00081">
    <property type="entry name" value="GDHRDH"/>
</dbReference>
<dbReference type="GeneID" id="67183129"/>
<dbReference type="KEGG" id="fbl:Fbal_2903"/>
<dbReference type="eggNOG" id="COG1028">
    <property type="taxonomic scope" value="Bacteria"/>
</dbReference>
<dbReference type="PANTHER" id="PTHR42879:SF2">
    <property type="entry name" value="3-OXOACYL-[ACYL-CARRIER-PROTEIN] REDUCTASE FABG"/>
    <property type="match status" value="1"/>
</dbReference>
<evidence type="ECO:0000313" key="4">
    <source>
        <dbReference type="Proteomes" id="UP000006683"/>
    </source>
</evidence>
<organism evidence="3 4">
    <name type="scientific">Ferrimonas balearica (strain DSM 9799 / CCM 4581 / KCTC 23876 / PAT)</name>
    <dbReference type="NCBI Taxonomy" id="550540"/>
    <lineage>
        <taxon>Bacteria</taxon>
        <taxon>Pseudomonadati</taxon>
        <taxon>Pseudomonadota</taxon>
        <taxon>Gammaproteobacteria</taxon>
        <taxon>Alteromonadales</taxon>
        <taxon>Ferrimonadaceae</taxon>
        <taxon>Ferrimonas</taxon>
    </lineage>
</organism>
<dbReference type="STRING" id="550540.Fbal_2903"/>
<dbReference type="InterPro" id="IPR002347">
    <property type="entry name" value="SDR_fam"/>
</dbReference>
<sequence>MSAVAVVTGANRGIGWQVALQLAERGFQVVLSARDAGAAERAAAEIRQRGGQALPYALNVRDPQAAAGLAGWLETHFGQVDVLVNNAGVFLDNDVSLMDLSDEVLNLTLQTNLLGPIYLCRALVPLMKAKGYGRIVNVSSGYGALNDMGPYIAAYRISKAGLNALTAELAAELTDTNIKVNSVCPGWVRTEMGGASATRSPEEAAADLVWAATLDEKGPSGAFLRYREVIPW</sequence>
<dbReference type="InterPro" id="IPR050259">
    <property type="entry name" value="SDR"/>
</dbReference>
<name>E1SSV1_FERBD</name>
<accession>E1SSV1</accession>
<comment type="similarity">
    <text evidence="1 2">Belongs to the short-chain dehydrogenases/reductases (SDR) family.</text>
</comment>
<gene>
    <name evidence="3" type="ordered locus">Fbal_2903</name>
</gene>
<reference evidence="3 4" key="1">
    <citation type="journal article" date="2010" name="Stand. Genomic Sci.">
        <title>Complete genome sequence of Ferrimonas balearica type strain (PAT).</title>
        <authorList>
            <person name="Nolan M."/>
            <person name="Sikorski J."/>
            <person name="Davenport K."/>
            <person name="Lucas S."/>
            <person name="Glavina Del Rio T."/>
            <person name="Tice H."/>
            <person name="Cheng J."/>
            <person name="Goodwin L."/>
            <person name="Pitluck S."/>
            <person name="Liolios K."/>
            <person name="Ivanova N."/>
            <person name="Mavromatis K."/>
            <person name="Ovchinnikova G."/>
            <person name="Pati A."/>
            <person name="Chen A."/>
            <person name="Palaniappan K."/>
            <person name="Land M."/>
            <person name="Hauser L."/>
            <person name="Chang Y."/>
            <person name="Jeffries C."/>
            <person name="Tapia R."/>
            <person name="Brettin T."/>
            <person name="Detter J."/>
            <person name="Han C."/>
            <person name="Yasawong M."/>
            <person name="Rohde M."/>
            <person name="Tindall B."/>
            <person name="Goker M."/>
            <person name="Woyke T."/>
            <person name="Bristow J."/>
            <person name="Eisen J."/>
            <person name="Markowitz V."/>
            <person name="Hugenholtz P."/>
            <person name="Kyrpides N."/>
            <person name="Klenk H."/>
            <person name="Lapidus A."/>
        </authorList>
    </citation>
    <scope>NUCLEOTIDE SEQUENCE [LARGE SCALE GENOMIC DNA]</scope>
    <source>
        <strain evidence="4">DSM 9799 / CCM 4581 / KCTC 23876 / PAT</strain>
    </source>
</reference>
<proteinExistence type="inferred from homology"/>
<dbReference type="Gene3D" id="3.40.50.720">
    <property type="entry name" value="NAD(P)-binding Rossmann-like Domain"/>
    <property type="match status" value="1"/>
</dbReference>